<keyword evidence="21" id="KW-1185">Reference proteome</keyword>
<evidence type="ECO:0000313" key="21">
    <source>
        <dbReference type="Proteomes" id="UP001403094"/>
    </source>
</evidence>
<dbReference type="InterPro" id="IPR003805">
    <property type="entry name" value="CobS"/>
</dbReference>
<keyword evidence="12 19" id="KW-1133">Transmembrane helix</keyword>
<evidence type="ECO:0000256" key="10">
    <source>
        <dbReference type="ARBA" id="ARBA00022692"/>
    </source>
</evidence>
<proteinExistence type="inferred from homology"/>
<keyword evidence="9 19" id="KW-0808">Transferase</keyword>
<dbReference type="EC" id="2.7.8.26" evidence="5 19"/>
<dbReference type="PANTHER" id="PTHR34148:SF1">
    <property type="entry name" value="ADENOSYLCOBINAMIDE-GDP RIBAZOLETRANSFERASE"/>
    <property type="match status" value="1"/>
</dbReference>
<dbReference type="PANTHER" id="PTHR34148">
    <property type="entry name" value="ADENOSYLCOBINAMIDE-GDP RIBAZOLETRANSFERASE"/>
    <property type="match status" value="1"/>
</dbReference>
<evidence type="ECO:0000256" key="1">
    <source>
        <dbReference type="ARBA" id="ARBA00001946"/>
    </source>
</evidence>
<evidence type="ECO:0000256" key="14">
    <source>
        <dbReference type="ARBA" id="ARBA00025228"/>
    </source>
</evidence>
<dbReference type="EMBL" id="BAAANQ010000001">
    <property type="protein sequence ID" value="GAA2042752.1"/>
    <property type="molecule type" value="Genomic_DNA"/>
</dbReference>
<gene>
    <name evidence="19" type="primary">cobS</name>
    <name evidence="20" type="ORF">GCM10009757_06590</name>
</gene>
<comment type="similarity">
    <text evidence="4 19">Belongs to the CobS family.</text>
</comment>
<dbReference type="RefSeq" id="WP_051131122.1">
    <property type="nucleotide sequence ID" value="NZ_BAAANQ010000001.1"/>
</dbReference>
<evidence type="ECO:0000256" key="19">
    <source>
        <dbReference type="HAMAP-Rule" id="MF_00719"/>
    </source>
</evidence>
<name>A0ABP5G9X5_9ACTN</name>
<comment type="subcellular location">
    <subcellularLocation>
        <location evidence="2 19">Cell membrane</location>
        <topology evidence="2 19">Multi-pass membrane protein</topology>
    </subcellularLocation>
</comment>
<dbReference type="HAMAP" id="MF_00719">
    <property type="entry name" value="CobS"/>
    <property type="match status" value="1"/>
</dbReference>
<dbReference type="Pfam" id="PF02654">
    <property type="entry name" value="CobS"/>
    <property type="match status" value="1"/>
</dbReference>
<sequence length="263" mass="25959">MDATPPAPPLDAVRHGLRFAFGTLTVLPVGPPPRWDRRTARAGMLCAPVAGCVVGLCAAGAGWVLWLLGFGPFLTALGTVVVPVLLSRALHLDGLADVADGLGSGRPAEGALAVMKRSDIGPFGVVALLLTLLAQLGALTELYGAGQRYGLAAAVLCGLVSRTALTLGCRARVPAARPDGLGALVAGSVPQPAAYGAALTTALLATVLAGPVGGCAAVLGLAAAEVLLARCRRRLGGVTGDVLGALAETAGTAALLVATLGTG</sequence>
<evidence type="ECO:0000256" key="17">
    <source>
        <dbReference type="ARBA" id="ARBA00048623"/>
    </source>
</evidence>
<evidence type="ECO:0000256" key="5">
    <source>
        <dbReference type="ARBA" id="ARBA00013200"/>
    </source>
</evidence>
<protein>
    <recommendedName>
        <fullName evidence="6 19">Adenosylcobinamide-GDP ribazoletransferase</fullName>
        <ecNumber evidence="5 19">2.7.8.26</ecNumber>
    </recommendedName>
    <alternativeName>
        <fullName evidence="16 19">Cobalamin synthase</fullName>
    </alternativeName>
    <alternativeName>
        <fullName evidence="15 19">Cobalamin-5'-phosphate synthase</fullName>
    </alternativeName>
</protein>
<keyword evidence="10 19" id="KW-0812">Transmembrane</keyword>
<evidence type="ECO:0000256" key="16">
    <source>
        <dbReference type="ARBA" id="ARBA00032853"/>
    </source>
</evidence>
<evidence type="ECO:0000256" key="6">
    <source>
        <dbReference type="ARBA" id="ARBA00015850"/>
    </source>
</evidence>
<comment type="function">
    <text evidence="14 19">Joins adenosylcobinamide-GDP and alpha-ribazole to generate adenosylcobalamin (Ado-cobalamin). Also synthesizes adenosylcobalamin 5'-phosphate from adenosylcobinamide-GDP and alpha-ribazole 5'-phosphate.</text>
</comment>
<keyword evidence="8 19" id="KW-0169">Cobalamin biosynthesis</keyword>
<accession>A0ABP5G9X5</accession>
<evidence type="ECO:0000313" key="20">
    <source>
        <dbReference type="EMBL" id="GAA2042752.1"/>
    </source>
</evidence>
<organism evidence="20 21">
    <name type="scientific">Streptomyces cheonanensis</name>
    <dbReference type="NCBI Taxonomy" id="312720"/>
    <lineage>
        <taxon>Bacteria</taxon>
        <taxon>Bacillati</taxon>
        <taxon>Actinomycetota</taxon>
        <taxon>Actinomycetes</taxon>
        <taxon>Kitasatosporales</taxon>
        <taxon>Streptomycetaceae</taxon>
        <taxon>Streptomyces</taxon>
    </lineage>
</organism>
<evidence type="ECO:0000256" key="7">
    <source>
        <dbReference type="ARBA" id="ARBA00022475"/>
    </source>
</evidence>
<keyword evidence="13 19" id="KW-0472">Membrane</keyword>
<comment type="cofactor">
    <cofactor evidence="1 19">
        <name>Mg(2+)</name>
        <dbReference type="ChEBI" id="CHEBI:18420"/>
    </cofactor>
</comment>
<comment type="pathway">
    <text evidence="3 19">Cofactor biosynthesis; adenosylcobalamin biosynthesis; adenosylcobalamin from cob(II)yrinate a,c-diamide: step 7/7.</text>
</comment>
<evidence type="ECO:0000256" key="15">
    <source>
        <dbReference type="ARBA" id="ARBA00032605"/>
    </source>
</evidence>
<evidence type="ECO:0000256" key="11">
    <source>
        <dbReference type="ARBA" id="ARBA00022842"/>
    </source>
</evidence>
<evidence type="ECO:0000256" key="13">
    <source>
        <dbReference type="ARBA" id="ARBA00023136"/>
    </source>
</evidence>
<evidence type="ECO:0000256" key="2">
    <source>
        <dbReference type="ARBA" id="ARBA00004651"/>
    </source>
</evidence>
<evidence type="ECO:0000256" key="18">
    <source>
        <dbReference type="ARBA" id="ARBA00049504"/>
    </source>
</evidence>
<evidence type="ECO:0000256" key="3">
    <source>
        <dbReference type="ARBA" id="ARBA00004663"/>
    </source>
</evidence>
<comment type="catalytic activity">
    <reaction evidence="18 19">
        <text>alpha-ribazole 5'-phosphate + adenosylcob(III)inamide-GDP = adenosylcob(III)alamin 5'-phosphate + GMP + H(+)</text>
        <dbReference type="Rhea" id="RHEA:23560"/>
        <dbReference type="ChEBI" id="CHEBI:15378"/>
        <dbReference type="ChEBI" id="CHEBI:57918"/>
        <dbReference type="ChEBI" id="CHEBI:58115"/>
        <dbReference type="ChEBI" id="CHEBI:60487"/>
        <dbReference type="ChEBI" id="CHEBI:60493"/>
        <dbReference type="EC" id="2.7.8.26"/>
    </reaction>
</comment>
<keyword evidence="11 19" id="KW-0460">Magnesium</keyword>
<keyword evidence="7 19" id="KW-1003">Cell membrane</keyword>
<dbReference type="Proteomes" id="UP001403094">
    <property type="component" value="Unassembled WGS sequence"/>
</dbReference>
<evidence type="ECO:0000256" key="8">
    <source>
        <dbReference type="ARBA" id="ARBA00022573"/>
    </source>
</evidence>
<feature type="transmembrane region" description="Helical" evidence="19">
    <location>
        <begin position="42"/>
        <end position="68"/>
    </location>
</feature>
<comment type="catalytic activity">
    <reaction evidence="17 19">
        <text>alpha-ribazole + adenosylcob(III)inamide-GDP = adenosylcob(III)alamin + GMP + H(+)</text>
        <dbReference type="Rhea" id="RHEA:16049"/>
        <dbReference type="ChEBI" id="CHEBI:10329"/>
        <dbReference type="ChEBI" id="CHEBI:15378"/>
        <dbReference type="ChEBI" id="CHEBI:18408"/>
        <dbReference type="ChEBI" id="CHEBI:58115"/>
        <dbReference type="ChEBI" id="CHEBI:60487"/>
        <dbReference type="EC" id="2.7.8.26"/>
    </reaction>
</comment>
<evidence type="ECO:0000256" key="4">
    <source>
        <dbReference type="ARBA" id="ARBA00010561"/>
    </source>
</evidence>
<feature type="transmembrane region" description="Helical" evidence="19">
    <location>
        <begin position="193"/>
        <end position="224"/>
    </location>
</feature>
<reference evidence="21" key="1">
    <citation type="journal article" date="2019" name="Int. J. Syst. Evol. Microbiol.">
        <title>The Global Catalogue of Microorganisms (GCM) 10K type strain sequencing project: providing services to taxonomists for standard genome sequencing and annotation.</title>
        <authorList>
            <consortium name="The Broad Institute Genomics Platform"/>
            <consortium name="The Broad Institute Genome Sequencing Center for Infectious Disease"/>
            <person name="Wu L."/>
            <person name="Ma J."/>
        </authorList>
    </citation>
    <scope>NUCLEOTIDE SEQUENCE [LARGE SCALE GENOMIC DNA]</scope>
    <source>
        <strain evidence="21">JCM 14549</strain>
    </source>
</reference>
<evidence type="ECO:0000256" key="12">
    <source>
        <dbReference type="ARBA" id="ARBA00022989"/>
    </source>
</evidence>
<comment type="caution">
    <text evidence="20">The sequence shown here is derived from an EMBL/GenBank/DDBJ whole genome shotgun (WGS) entry which is preliminary data.</text>
</comment>
<feature type="transmembrane region" description="Helical" evidence="19">
    <location>
        <begin position="120"/>
        <end position="139"/>
    </location>
</feature>
<evidence type="ECO:0000256" key="9">
    <source>
        <dbReference type="ARBA" id="ARBA00022679"/>
    </source>
</evidence>
<feature type="transmembrane region" description="Helical" evidence="19">
    <location>
        <begin position="151"/>
        <end position="173"/>
    </location>
</feature>